<dbReference type="GO" id="GO:0009097">
    <property type="term" value="P:isoleucine biosynthetic process"/>
    <property type="evidence" value="ECO:0007669"/>
    <property type="project" value="TreeGrafter"/>
</dbReference>
<evidence type="ECO:0000313" key="2">
    <source>
        <dbReference type="EMBL" id="KAI5063459.1"/>
    </source>
</evidence>
<dbReference type="Gene3D" id="1.10.1040.10">
    <property type="entry name" value="N-(1-d-carboxylethyl)-l-norvaline Dehydrogenase, domain 2"/>
    <property type="match status" value="1"/>
</dbReference>
<keyword evidence="1" id="KW-1133">Transmembrane helix</keyword>
<comment type="caution">
    <text evidence="2">The sequence shown here is derived from an EMBL/GenBank/DDBJ whole genome shotgun (WGS) entry which is preliminary data.</text>
</comment>
<dbReference type="SUPFAM" id="SSF48179">
    <property type="entry name" value="6-phosphogluconate dehydrogenase C-terminal domain-like"/>
    <property type="match status" value="1"/>
</dbReference>
<keyword evidence="1" id="KW-0472">Membrane</keyword>
<dbReference type="GO" id="GO:0004455">
    <property type="term" value="F:ketol-acid reductoisomerase activity"/>
    <property type="evidence" value="ECO:0007669"/>
    <property type="project" value="TreeGrafter"/>
</dbReference>
<protein>
    <submittedName>
        <fullName evidence="2">Uncharacterized protein</fullName>
    </submittedName>
</protein>
<keyword evidence="1" id="KW-0812">Transmembrane</keyword>
<dbReference type="EMBL" id="JABFUD020000021">
    <property type="protein sequence ID" value="KAI5063459.1"/>
    <property type="molecule type" value="Genomic_DNA"/>
</dbReference>
<name>A0A9D4Z6Q6_ADICA</name>
<evidence type="ECO:0000256" key="1">
    <source>
        <dbReference type="SAM" id="Phobius"/>
    </source>
</evidence>
<dbReference type="PANTHER" id="PTHR21371">
    <property type="entry name" value="KETOL-ACID REDUCTOISOMERASE, MITOCHONDRIAL"/>
    <property type="match status" value="1"/>
</dbReference>
<dbReference type="GO" id="GO:0009099">
    <property type="term" value="P:L-valine biosynthetic process"/>
    <property type="evidence" value="ECO:0007669"/>
    <property type="project" value="TreeGrafter"/>
</dbReference>
<sequence length="68" mass="7621">MCKVVDGQATVVALGCSIALGLPFTFATTLDNEYKSDIYGERVIFLGNVHGLVEASFGYYNRHLWMWM</sequence>
<dbReference type="AlphaFoldDB" id="A0A9D4Z6Q6"/>
<dbReference type="GO" id="GO:0005739">
    <property type="term" value="C:mitochondrion"/>
    <property type="evidence" value="ECO:0007669"/>
    <property type="project" value="TreeGrafter"/>
</dbReference>
<keyword evidence="3" id="KW-1185">Reference proteome</keyword>
<dbReference type="InterPro" id="IPR013328">
    <property type="entry name" value="6PGD_dom2"/>
</dbReference>
<accession>A0A9D4Z6Q6</accession>
<dbReference type="Proteomes" id="UP000886520">
    <property type="component" value="Chromosome 21"/>
</dbReference>
<organism evidence="2 3">
    <name type="scientific">Adiantum capillus-veneris</name>
    <name type="common">Maidenhair fern</name>
    <dbReference type="NCBI Taxonomy" id="13818"/>
    <lineage>
        <taxon>Eukaryota</taxon>
        <taxon>Viridiplantae</taxon>
        <taxon>Streptophyta</taxon>
        <taxon>Embryophyta</taxon>
        <taxon>Tracheophyta</taxon>
        <taxon>Polypodiopsida</taxon>
        <taxon>Polypodiidae</taxon>
        <taxon>Polypodiales</taxon>
        <taxon>Pteridineae</taxon>
        <taxon>Pteridaceae</taxon>
        <taxon>Vittarioideae</taxon>
        <taxon>Adiantum</taxon>
    </lineage>
</organism>
<feature type="transmembrane region" description="Helical" evidence="1">
    <location>
        <begin position="43"/>
        <end position="60"/>
    </location>
</feature>
<reference evidence="2" key="1">
    <citation type="submission" date="2021-01" db="EMBL/GenBank/DDBJ databases">
        <title>Adiantum capillus-veneris genome.</title>
        <authorList>
            <person name="Fang Y."/>
            <person name="Liao Q."/>
        </authorList>
    </citation>
    <scope>NUCLEOTIDE SEQUENCE</scope>
    <source>
        <strain evidence="2">H3</strain>
        <tissue evidence="2">Leaf</tissue>
    </source>
</reference>
<dbReference type="GO" id="GO:0009507">
    <property type="term" value="C:chloroplast"/>
    <property type="evidence" value="ECO:0007669"/>
    <property type="project" value="TreeGrafter"/>
</dbReference>
<evidence type="ECO:0000313" key="3">
    <source>
        <dbReference type="Proteomes" id="UP000886520"/>
    </source>
</evidence>
<dbReference type="InterPro" id="IPR008927">
    <property type="entry name" value="6-PGluconate_DH-like_C_sf"/>
</dbReference>
<dbReference type="OrthoDB" id="1720121at2759"/>
<dbReference type="InterPro" id="IPR013023">
    <property type="entry name" value="KARI"/>
</dbReference>
<dbReference type="PANTHER" id="PTHR21371:SF1">
    <property type="entry name" value="KETOL-ACID REDUCTOISOMERASE, MITOCHONDRIAL"/>
    <property type="match status" value="1"/>
</dbReference>
<gene>
    <name evidence="2" type="ORF">GOP47_0022006</name>
</gene>
<proteinExistence type="predicted"/>